<accession>A0A6C0C1W6</accession>
<feature type="domain" description="VWFA" evidence="1">
    <location>
        <begin position="13"/>
        <end position="168"/>
    </location>
</feature>
<sequence>MSTASQPHAVFKTIIVDRSASMDSFRGKHIEMTHRMLMETQEQAENSGVRTRISLTTFDNEVNYPMEMVDPTEDDMLDISQLNKMLYPRGSTRFNDTLLEEVEKLEKAADDYKKSLPISLRRLDPLIVRIVIAITDGQDNVSNSSIIECRDIMKEYRRNHGTAILMAANMDAEQIGTNYGFNSDRCITVHNSNEEAIESGFRSVMRCQREISLGLDSAPFTYLERTSSCPMHNTPTVFESDDESMSNNVPTLLAPPVLTRQHAQAFDSNTAFAFSNLNENQAEV</sequence>
<evidence type="ECO:0000259" key="1">
    <source>
        <dbReference type="PROSITE" id="PS50234"/>
    </source>
</evidence>
<dbReference type="CDD" id="cd00198">
    <property type="entry name" value="vWFA"/>
    <property type="match status" value="1"/>
</dbReference>
<dbReference type="Pfam" id="PF00092">
    <property type="entry name" value="VWA"/>
    <property type="match status" value="1"/>
</dbReference>
<proteinExistence type="predicted"/>
<reference evidence="2" key="1">
    <citation type="journal article" date="2020" name="Nature">
        <title>Giant virus diversity and host interactions through global metagenomics.</title>
        <authorList>
            <person name="Schulz F."/>
            <person name="Roux S."/>
            <person name="Paez-Espino D."/>
            <person name="Jungbluth S."/>
            <person name="Walsh D.A."/>
            <person name="Denef V.J."/>
            <person name="McMahon K.D."/>
            <person name="Konstantinidis K.T."/>
            <person name="Eloe-Fadrosh E.A."/>
            <person name="Kyrpides N.C."/>
            <person name="Woyke T."/>
        </authorList>
    </citation>
    <scope>NUCLEOTIDE SEQUENCE</scope>
    <source>
        <strain evidence="2">GVMAG-M-3300020185-18</strain>
    </source>
</reference>
<organism evidence="2">
    <name type="scientific">viral metagenome</name>
    <dbReference type="NCBI Taxonomy" id="1070528"/>
    <lineage>
        <taxon>unclassified sequences</taxon>
        <taxon>metagenomes</taxon>
        <taxon>organismal metagenomes</taxon>
    </lineage>
</organism>
<dbReference type="InterPro" id="IPR036465">
    <property type="entry name" value="vWFA_dom_sf"/>
</dbReference>
<dbReference type="EMBL" id="MN739316">
    <property type="protein sequence ID" value="QHS98390.1"/>
    <property type="molecule type" value="Genomic_DNA"/>
</dbReference>
<dbReference type="Gene3D" id="3.40.50.410">
    <property type="entry name" value="von Willebrand factor, type A domain"/>
    <property type="match status" value="1"/>
</dbReference>
<dbReference type="InterPro" id="IPR002035">
    <property type="entry name" value="VWF_A"/>
</dbReference>
<dbReference type="PROSITE" id="PS50234">
    <property type="entry name" value="VWFA"/>
    <property type="match status" value="1"/>
</dbReference>
<dbReference type="AlphaFoldDB" id="A0A6C0C1W6"/>
<name>A0A6C0C1W6_9ZZZZ</name>
<dbReference type="SUPFAM" id="SSF53300">
    <property type="entry name" value="vWA-like"/>
    <property type="match status" value="1"/>
</dbReference>
<protein>
    <recommendedName>
        <fullName evidence="1">VWFA domain-containing protein</fullName>
    </recommendedName>
</protein>
<evidence type="ECO:0000313" key="2">
    <source>
        <dbReference type="EMBL" id="QHS98390.1"/>
    </source>
</evidence>